<protein>
    <submittedName>
        <fullName evidence="2">Uncharacterized protein</fullName>
    </submittedName>
</protein>
<proteinExistence type="predicted"/>
<evidence type="ECO:0000256" key="1">
    <source>
        <dbReference type="SAM" id="Phobius"/>
    </source>
</evidence>
<dbReference type="AlphaFoldDB" id="A0A2P5E6E2"/>
<organism evidence="2 3">
    <name type="scientific">Trema orientale</name>
    <name type="common">Charcoal tree</name>
    <name type="synonym">Celtis orientalis</name>
    <dbReference type="NCBI Taxonomy" id="63057"/>
    <lineage>
        <taxon>Eukaryota</taxon>
        <taxon>Viridiplantae</taxon>
        <taxon>Streptophyta</taxon>
        <taxon>Embryophyta</taxon>
        <taxon>Tracheophyta</taxon>
        <taxon>Spermatophyta</taxon>
        <taxon>Magnoliopsida</taxon>
        <taxon>eudicotyledons</taxon>
        <taxon>Gunneridae</taxon>
        <taxon>Pentapetalae</taxon>
        <taxon>rosids</taxon>
        <taxon>fabids</taxon>
        <taxon>Rosales</taxon>
        <taxon>Cannabaceae</taxon>
        <taxon>Trema</taxon>
    </lineage>
</organism>
<comment type="caution">
    <text evidence="2">The sequence shown here is derived from an EMBL/GenBank/DDBJ whole genome shotgun (WGS) entry which is preliminary data.</text>
</comment>
<keyword evidence="3" id="KW-1185">Reference proteome</keyword>
<accession>A0A2P5E6E2</accession>
<dbReference type="InParanoid" id="A0A2P5E6E2"/>
<reference evidence="3" key="1">
    <citation type="submission" date="2016-06" db="EMBL/GenBank/DDBJ databases">
        <title>Parallel loss of symbiosis genes in relatives of nitrogen-fixing non-legume Parasponia.</title>
        <authorList>
            <person name="Van Velzen R."/>
            <person name="Holmer R."/>
            <person name="Bu F."/>
            <person name="Rutten L."/>
            <person name="Van Zeijl A."/>
            <person name="Liu W."/>
            <person name="Santuari L."/>
            <person name="Cao Q."/>
            <person name="Sharma T."/>
            <person name="Shen D."/>
            <person name="Roswanjaya Y."/>
            <person name="Wardhani T."/>
            <person name="Kalhor M.S."/>
            <person name="Jansen J."/>
            <person name="Van den Hoogen J."/>
            <person name="Gungor B."/>
            <person name="Hartog M."/>
            <person name="Hontelez J."/>
            <person name="Verver J."/>
            <person name="Yang W.-C."/>
            <person name="Schijlen E."/>
            <person name="Repin R."/>
            <person name="Schilthuizen M."/>
            <person name="Schranz E."/>
            <person name="Heidstra R."/>
            <person name="Miyata K."/>
            <person name="Fedorova E."/>
            <person name="Kohlen W."/>
            <person name="Bisseling T."/>
            <person name="Smit S."/>
            <person name="Geurts R."/>
        </authorList>
    </citation>
    <scope>NUCLEOTIDE SEQUENCE [LARGE SCALE GENOMIC DNA]</scope>
    <source>
        <strain evidence="3">cv. RG33-2</strain>
    </source>
</reference>
<keyword evidence="1" id="KW-1133">Transmembrane helix</keyword>
<dbReference type="Proteomes" id="UP000237000">
    <property type="component" value="Unassembled WGS sequence"/>
</dbReference>
<feature type="transmembrane region" description="Helical" evidence="1">
    <location>
        <begin position="7"/>
        <end position="25"/>
    </location>
</feature>
<keyword evidence="1" id="KW-0472">Membrane</keyword>
<keyword evidence="1" id="KW-0812">Transmembrane</keyword>
<dbReference type="EMBL" id="JXTC01000224">
    <property type="protein sequence ID" value="PON81103.1"/>
    <property type="molecule type" value="Genomic_DNA"/>
</dbReference>
<evidence type="ECO:0000313" key="2">
    <source>
        <dbReference type="EMBL" id="PON81103.1"/>
    </source>
</evidence>
<sequence>MTGSHNVVLQVTAVSFCIVIIILLAL</sequence>
<evidence type="ECO:0000313" key="3">
    <source>
        <dbReference type="Proteomes" id="UP000237000"/>
    </source>
</evidence>
<name>A0A2P5E6E2_TREOI</name>
<gene>
    <name evidence="2" type="ORF">TorRG33x02_230620</name>
</gene>